<gene>
    <name evidence="6" type="ORF">WNY59_16100</name>
</gene>
<accession>A0ABU9TAE9</accession>
<proteinExistence type="inferred from homology"/>
<reference evidence="6 7" key="1">
    <citation type="submission" date="2024-03" db="EMBL/GenBank/DDBJ databases">
        <title>Community enrichment and isolation of bacterial strains for fucoidan degradation.</title>
        <authorList>
            <person name="Sichert A."/>
        </authorList>
    </citation>
    <scope>NUCLEOTIDE SEQUENCE [LARGE SCALE GENOMIC DNA]</scope>
    <source>
        <strain evidence="6 7">AS62</strain>
    </source>
</reference>
<dbReference type="Proteomes" id="UP001477870">
    <property type="component" value="Unassembled WGS sequence"/>
</dbReference>
<feature type="signal peptide" evidence="4">
    <location>
        <begin position="1"/>
        <end position="26"/>
    </location>
</feature>
<evidence type="ECO:0000259" key="5">
    <source>
        <dbReference type="Pfam" id="PF13407"/>
    </source>
</evidence>
<feature type="domain" description="Periplasmic binding protein" evidence="5">
    <location>
        <begin position="48"/>
        <end position="312"/>
    </location>
</feature>
<dbReference type="CDD" id="cd06320">
    <property type="entry name" value="PBP1_allose_binding"/>
    <property type="match status" value="1"/>
</dbReference>
<dbReference type="PANTHER" id="PTHR46847">
    <property type="entry name" value="D-ALLOSE-BINDING PERIPLASMIC PROTEIN-RELATED"/>
    <property type="match status" value="1"/>
</dbReference>
<keyword evidence="3 4" id="KW-0732">Signal</keyword>
<keyword evidence="7" id="KW-1185">Reference proteome</keyword>
<comment type="caution">
    <text evidence="6">The sequence shown here is derived from an EMBL/GenBank/DDBJ whole genome shotgun (WGS) entry which is preliminary data.</text>
</comment>
<evidence type="ECO:0000256" key="3">
    <source>
        <dbReference type="ARBA" id="ARBA00022729"/>
    </source>
</evidence>
<protein>
    <submittedName>
        <fullName evidence="6">Substrate-binding domain-containing protein</fullName>
    </submittedName>
</protein>
<dbReference type="EMBL" id="JBBMQO010000011">
    <property type="protein sequence ID" value="MEM5503111.1"/>
    <property type="molecule type" value="Genomic_DNA"/>
</dbReference>
<name>A0ABU9TAE9_9HYPH</name>
<dbReference type="InterPro" id="IPR028082">
    <property type="entry name" value="Peripla_BP_I"/>
</dbReference>
<comment type="subcellular location">
    <subcellularLocation>
        <location evidence="1">Cell envelope</location>
    </subcellularLocation>
</comment>
<dbReference type="RefSeq" id="WP_342849301.1">
    <property type="nucleotide sequence ID" value="NZ_JBBMQO010000011.1"/>
</dbReference>
<feature type="chain" id="PRO_5046592190" evidence="4">
    <location>
        <begin position="27"/>
        <end position="351"/>
    </location>
</feature>
<evidence type="ECO:0000313" key="6">
    <source>
        <dbReference type="EMBL" id="MEM5503111.1"/>
    </source>
</evidence>
<dbReference type="PANTHER" id="PTHR46847:SF1">
    <property type="entry name" value="D-ALLOSE-BINDING PERIPLASMIC PROTEIN-RELATED"/>
    <property type="match status" value="1"/>
</dbReference>
<evidence type="ECO:0000256" key="4">
    <source>
        <dbReference type="SAM" id="SignalP"/>
    </source>
</evidence>
<evidence type="ECO:0000256" key="2">
    <source>
        <dbReference type="ARBA" id="ARBA00007639"/>
    </source>
</evidence>
<dbReference type="InterPro" id="IPR025997">
    <property type="entry name" value="SBP_2_dom"/>
</dbReference>
<dbReference type="Pfam" id="PF13407">
    <property type="entry name" value="Peripla_BP_4"/>
    <property type="match status" value="1"/>
</dbReference>
<evidence type="ECO:0000313" key="7">
    <source>
        <dbReference type="Proteomes" id="UP001477870"/>
    </source>
</evidence>
<dbReference type="Gene3D" id="3.40.50.2300">
    <property type="match status" value="2"/>
</dbReference>
<comment type="similarity">
    <text evidence="2">Belongs to the bacterial solute-binding protein 2 family.</text>
</comment>
<dbReference type="SUPFAM" id="SSF53822">
    <property type="entry name" value="Periplasmic binding protein-like I"/>
    <property type="match status" value="1"/>
</dbReference>
<evidence type="ECO:0000256" key="1">
    <source>
        <dbReference type="ARBA" id="ARBA00004196"/>
    </source>
</evidence>
<organism evidence="6 7">
    <name type="scientific">Ahrensia kielensis</name>
    <dbReference type="NCBI Taxonomy" id="76980"/>
    <lineage>
        <taxon>Bacteria</taxon>
        <taxon>Pseudomonadati</taxon>
        <taxon>Pseudomonadota</taxon>
        <taxon>Alphaproteobacteria</taxon>
        <taxon>Hyphomicrobiales</taxon>
        <taxon>Ahrensiaceae</taxon>
        <taxon>Ahrensia</taxon>
    </lineage>
</organism>
<sequence length="351" mass="38870">MMLKTIFKKSLSAALLTAMFTGAAFSEDRMALYEPFGEIPVPSEPYRIGVILKTFNNDYFIDLRNGFQDAADRYGVEVEFFAAPGETDLLVQKQLMEDMLVRQFDLIAINPSSTTNLLEPAARATEMGIPLINVNDAYISPEDQEENNIEIISFISTDWAEQMRNHVRYCAEKLGPKGGKIAHIMGFPGSTAATLRLQGYEEELANYPQLESVAVIPADWDRRKAMDVAADMIQAHPEIDCLSASNDNMALGAIEALRNADRLDNVIVMGCDGIPDAVRAIQSGELSATVAFMQYENGYNSIEAAILHLEGKGNLIPKTLFGPQEIWDKSNIDDKVENYGRYYSGMAALNK</sequence>